<sequence length="195" mass="21091">MDRVDGVSSLGDGIRFVAFPLLAAALTRDPRAVALVSAAGFLPWPLFGLLGGAVVDRVDRRRLMWRTDVLRAIVVGCFALLVASNRAPVAGLAAVSFVLGVAETFFDNAASALVPMLVADPVIERANSWLLSSQTVMSVLVGGPRRRRPVRVCHRAARGLHRRELRCRRRAGGGRGWRLFSETDRLPAARDLALG</sequence>
<dbReference type="EMBL" id="JAVREH010000010">
    <property type="protein sequence ID" value="MDT0261747.1"/>
    <property type="molecule type" value="Genomic_DNA"/>
</dbReference>
<evidence type="ECO:0000256" key="3">
    <source>
        <dbReference type="ARBA" id="ARBA00022475"/>
    </source>
</evidence>
<accession>A0ABU2J9U0</accession>
<keyword evidence="5 7" id="KW-1133">Transmembrane helix</keyword>
<proteinExistence type="predicted"/>
<reference evidence="9" key="1">
    <citation type="submission" date="2023-07" db="EMBL/GenBank/DDBJ databases">
        <title>30 novel species of actinomycetes from the DSMZ collection.</title>
        <authorList>
            <person name="Nouioui I."/>
        </authorList>
    </citation>
    <scope>NUCLEOTIDE SEQUENCE [LARGE SCALE GENOMIC DNA]</scope>
    <source>
        <strain evidence="9">DSM 44399</strain>
    </source>
</reference>
<evidence type="ECO:0000256" key="5">
    <source>
        <dbReference type="ARBA" id="ARBA00022989"/>
    </source>
</evidence>
<keyword evidence="9" id="KW-1185">Reference proteome</keyword>
<keyword evidence="4 7" id="KW-0812">Transmembrane</keyword>
<dbReference type="Gene3D" id="1.20.1250.20">
    <property type="entry name" value="MFS general substrate transporter like domains"/>
    <property type="match status" value="1"/>
</dbReference>
<evidence type="ECO:0000256" key="2">
    <source>
        <dbReference type="ARBA" id="ARBA00022448"/>
    </source>
</evidence>
<comment type="subcellular location">
    <subcellularLocation>
        <location evidence="1">Cell membrane</location>
        <topology evidence="1">Multi-pass membrane protein</topology>
    </subcellularLocation>
</comment>
<name>A0ABU2J9U0_9ACTN</name>
<evidence type="ECO:0000313" key="9">
    <source>
        <dbReference type="Proteomes" id="UP001183176"/>
    </source>
</evidence>
<dbReference type="Proteomes" id="UP001183176">
    <property type="component" value="Unassembled WGS sequence"/>
</dbReference>
<dbReference type="PANTHER" id="PTHR23513:SF6">
    <property type="entry name" value="MAJOR FACILITATOR SUPERFAMILY ASSOCIATED DOMAIN-CONTAINING PROTEIN"/>
    <property type="match status" value="1"/>
</dbReference>
<evidence type="ECO:0000256" key="4">
    <source>
        <dbReference type="ARBA" id="ARBA00022692"/>
    </source>
</evidence>
<protein>
    <submittedName>
        <fullName evidence="8">MFS transporter</fullName>
    </submittedName>
</protein>
<dbReference type="SUPFAM" id="SSF103473">
    <property type="entry name" value="MFS general substrate transporter"/>
    <property type="match status" value="1"/>
</dbReference>
<dbReference type="PANTHER" id="PTHR23513">
    <property type="entry name" value="INTEGRAL MEMBRANE EFFLUX PROTEIN-RELATED"/>
    <property type="match status" value="1"/>
</dbReference>
<dbReference type="Pfam" id="PF05977">
    <property type="entry name" value="MFS_3"/>
    <property type="match status" value="1"/>
</dbReference>
<feature type="transmembrane region" description="Helical" evidence="7">
    <location>
        <begin position="32"/>
        <end position="51"/>
    </location>
</feature>
<dbReference type="InterPro" id="IPR010290">
    <property type="entry name" value="TM_effector"/>
</dbReference>
<evidence type="ECO:0000313" key="8">
    <source>
        <dbReference type="EMBL" id="MDT0261747.1"/>
    </source>
</evidence>
<evidence type="ECO:0000256" key="6">
    <source>
        <dbReference type="ARBA" id="ARBA00023136"/>
    </source>
</evidence>
<feature type="transmembrane region" description="Helical" evidence="7">
    <location>
        <begin position="63"/>
        <end position="83"/>
    </location>
</feature>
<evidence type="ECO:0000256" key="7">
    <source>
        <dbReference type="SAM" id="Phobius"/>
    </source>
</evidence>
<keyword evidence="2" id="KW-0813">Transport</keyword>
<comment type="caution">
    <text evidence="8">The sequence shown here is derived from an EMBL/GenBank/DDBJ whole genome shotgun (WGS) entry which is preliminary data.</text>
</comment>
<organism evidence="8 9">
    <name type="scientific">Jatrophihabitans lederbergiae</name>
    <dbReference type="NCBI Taxonomy" id="3075547"/>
    <lineage>
        <taxon>Bacteria</taxon>
        <taxon>Bacillati</taxon>
        <taxon>Actinomycetota</taxon>
        <taxon>Actinomycetes</taxon>
        <taxon>Jatrophihabitantales</taxon>
        <taxon>Jatrophihabitantaceae</taxon>
        <taxon>Jatrophihabitans</taxon>
    </lineage>
</organism>
<keyword evidence="3" id="KW-1003">Cell membrane</keyword>
<dbReference type="InterPro" id="IPR036259">
    <property type="entry name" value="MFS_trans_sf"/>
</dbReference>
<gene>
    <name evidence="8" type="ORF">RM423_10105</name>
</gene>
<keyword evidence="6 7" id="KW-0472">Membrane</keyword>
<evidence type="ECO:0000256" key="1">
    <source>
        <dbReference type="ARBA" id="ARBA00004651"/>
    </source>
</evidence>
<dbReference type="RefSeq" id="WP_311422901.1">
    <property type="nucleotide sequence ID" value="NZ_JAVREH010000010.1"/>
</dbReference>